<dbReference type="EMBL" id="JBHLUN010000013">
    <property type="protein sequence ID" value="MFC0410086.1"/>
    <property type="molecule type" value="Genomic_DNA"/>
</dbReference>
<dbReference type="SUPFAM" id="SSF53756">
    <property type="entry name" value="UDP-Glycosyltransferase/glycogen phosphorylase"/>
    <property type="match status" value="1"/>
</dbReference>
<evidence type="ECO:0000313" key="3">
    <source>
        <dbReference type="EMBL" id="MFC0410086.1"/>
    </source>
</evidence>
<dbReference type="PANTHER" id="PTHR43174:SF1">
    <property type="entry name" value="UDP-N-ACETYLGLUCOSAMINE 2-EPIMERASE"/>
    <property type="match status" value="1"/>
</dbReference>
<dbReference type="Gene3D" id="3.40.50.2000">
    <property type="entry name" value="Glycogen Phosphorylase B"/>
    <property type="match status" value="2"/>
</dbReference>
<accession>A0ABV6K0J4</accession>
<protein>
    <submittedName>
        <fullName evidence="3">Non-hydrolyzing UDP-N-acetylglucosamine 2-epimerase</fullName>
        <ecNumber evidence="3">5.1.3.14</ecNumber>
    </submittedName>
</protein>
<proteinExistence type="inferred from homology"/>
<evidence type="ECO:0000313" key="4">
    <source>
        <dbReference type="Proteomes" id="UP001589865"/>
    </source>
</evidence>
<dbReference type="EC" id="5.1.3.14" evidence="3"/>
<comment type="caution">
    <text evidence="3">The sequence shown here is derived from an EMBL/GenBank/DDBJ whole genome shotgun (WGS) entry which is preliminary data.</text>
</comment>
<dbReference type="GO" id="GO:0008761">
    <property type="term" value="F:UDP-N-acetylglucosamine 2-epimerase activity"/>
    <property type="evidence" value="ECO:0007669"/>
    <property type="project" value="UniProtKB-EC"/>
</dbReference>
<dbReference type="InterPro" id="IPR003331">
    <property type="entry name" value="UDP_GlcNAc_Epimerase_2_dom"/>
</dbReference>
<keyword evidence="1 3" id="KW-0413">Isomerase</keyword>
<reference evidence="3 4" key="1">
    <citation type="submission" date="2024-09" db="EMBL/GenBank/DDBJ databases">
        <authorList>
            <person name="Sun Q."/>
            <person name="Mori K."/>
        </authorList>
    </citation>
    <scope>NUCLEOTIDE SEQUENCE [LARGE SCALE GENOMIC DNA]</scope>
    <source>
        <strain evidence="3 4">TBRC 5777</strain>
    </source>
</reference>
<evidence type="ECO:0000256" key="1">
    <source>
        <dbReference type="RuleBase" id="RU003513"/>
    </source>
</evidence>
<dbReference type="Pfam" id="PF02350">
    <property type="entry name" value="Epimerase_2"/>
    <property type="match status" value="1"/>
</dbReference>
<gene>
    <name evidence="3" type="primary">wecB</name>
    <name evidence="3" type="ORF">ACFFGY_17675</name>
</gene>
<dbReference type="InterPro" id="IPR029767">
    <property type="entry name" value="WecB-like"/>
</dbReference>
<evidence type="ECO:0000259" key="2">
    <source>
        <dbReference type="Pfam" id="PF02350"/>
    </source>
</evidence>
<feature type="domain" description="UDP-N-acetylglucosamine 2-epimerase" evidence="2">
    <location>
        <begin position="35"/>
        <end position="372"/>
    </location>
</feature>
<dbReference type="Proteomes" id="UP001589865">
    <property type="component" value="Unassembled WGS sequence"/>
</dbReference>
<dbReference type="RefSeq" id="WP_377045838.1">
    <property type="nucleotide sequence ID" value="NZ_JBHLUN010000013.1"/>
</dbReference>
<dbReference type="PANTHER" id="PTHR43174">
    <property type="entry name" value="UDP-N-ACETYLGLUCOSAMINE 2-EPIMERASE"/>
    <property type="match status" value="1"/>
</dbReference>
<keyword evidence="4" id="KW-1185">Reference proteome</keyword>
<name>A0ABV6K0J4_9PROT</name>
<dbReference type="CDD" id="cd03786">
    <property type="entry name" value="GTB_UDP-GlcNAc_2-Epimerase"/>
    <property type="match status" value="1"/>
</dbReference>
<comment type="similarity">
    <text evidence="1">Belongs to the UDP-N-acetylglucosamine 2-epimerase family.</text>
</comment>
<organism evidence="3 4">
    <name type="scientific">Roseomonas elaeocarpi</name>
    <dbReference type="NCBI Taxonomy" id="907779"/>
    <lineage>
        <taxon>Bacteria</taxon>
        <taxon>Pseudomonadati</taxon>
        <taxon>Pseudomonadota</taxon>
        <taxon>Alphaproteobacteria</taxon>
        <taxon>Acetobacterales</taxon>
        <taxon>Roseomonadaceae</taxon>
        <taxon>Roseomonas</taxon>
    </lineage>
</organism>
<dbReference type="NCBIfam" id="TIGR00236">
    <property type="entry name" value="wecB"/>
    <property type="match status" value="1"/>
</dbReference>
<sequence>MIQAKAGTAPGGVAELHLVVAARPNLPKIAALWHALRAHPVGLQPVIVHTGQHHDARMFGAHLADLGLPAPDVSLGVAGGGHAALVAGTMVACAALWEARRPALVVVPGDVDGALAATLAARKLAIPVAHLEAGLRCGDRDMPEEINRRAMDAVSDLLWAPDEATAARLLREGHDPASVRAVGNSMADSLLRALPAARRRPLPAGLTPGGYGVVTLHRPANVDDPVALRALLQAIAEASRRLPLAWPMHPRTAARLAALGLAEEDGLPDGVPGNVSILPPLGYGDFLALLSRARLVATDSGGVQEEATILGLPCLTLRPSTERPVTLEGANRLVAPAALPDAVAEVLGGCWPRARPVPLWDGQAGRRMAEHLREHFGAERLAA</sequence>